<sequence length="254" mass="27927">MAVNTIRAPGEILESKIKEKNLTQAQAADRIGISRQYLNGIINGKYPFTADLSLKLTDPLGTSPDYWNEVLRSYDSFLETETGQELRKTKDRESLLLDLELQSARSLVDHQIESALQAGYLGIEPNLPSDRIQSSSIQLSVGMKACRYDLNGQPTMVGTKPGIVLKRGECVTLTTLEKITLPSRLRAHVLGLSDLLAGKFLSYSGQNVYQFPLSNHLSVGLINQGPFEVKIAHGDPILIIGFEFLNQEPSSAAL</sequence>
<evidence type="ECO:0000259" key="1">
    <source>
        <dbReference type="PROSITE" id="PS50943"/>
    </source>
</evidence>
<dbReference type="SUPFAM" id="SSF51283">
    <property type="entry name" value="dUTPase-like"/>
    <property type="match status" value="1"/>
</dbReference>
<evidence type="ECO:0000313" key="2">
    <source>
        <dbReference type="EMBL" id="AGC71105.1"/>
    </source>
</evidence>
<proteinExistence type="predicted"/>
<dbReference type="EMBL" id="JX649862">
    <property type="protein sequence ID" value="AGC71105.1"/>
    <property type="molecule type" value="Genomic_DNA"/>
</dbReference>
<dbReference type="GO" id="GO:0003677">
    <property type="term" value="F:DNA binding"/>
    <property type="evidence" value="ECO:0007669"/>
    <property type="project" value="InterPro"/>
</dbReference>
<reference evidence="2" key="1">
    <citation type="submission" date="2012-09" db="EMBL/GenBank/DDBJ databases">
        <title>Metagenomic Characterization of a Microbial Community in Wastewater Detects High Levels of Antibiotic Resistance.</title>
        <authorList>
            <person name="Abrams M."/>
            <person name="Caldwell A."/>
            <person name="Vandaei E."/>
            <person name="Lee W."/>
            <person name="Perrott J."/>
            <person name="Khan S.Y."/>
            <person name="Ta J."/>
            <person name="Romero D."/>
            <person name="Nguyen V."/>
            <person name="Pourmand N."/>
            <person name="Ouverney C.C."/>
        </authorList>
    </citation>
    <scope>NUCLEOTIDE SEQUENCE</scope>
</reference>
<dbReference type="CDD" id="cd00093">
    <property type="entry name" value="HTH_XRE"/>
    <property type="match status" value="1"/>
</dbReference>
<dbReference type="AlphaFoldDB" id="L7VY47"/>
<dbReference type="InterPro" id="IPR010982">
    <property type="entry name" value="Lambda_DNA-bd_dom_sf"/>
</dbReference>
<organism evidence="2">
    <name type="scientific">uncultured bacterium A1Q1_fos_2067</name>
    <dbReference type="NCBI Taxonomy" id="1256560"/>
    <lineage>
        <taxon>Bacteria</taxon>
        <taxon>environmental samples</taxon>
    </lineage>
</organism>
<dbReference type="InterPro" id="IPR036157">
    <property type="entry name" value="dUTPase-like_sf"/>
</dbReference>
<dbReference type="Pfam" id="PF01381">
    <property type="entry name" value="HTH_3"/>
    <property type="match status" value="1"/>
</dbReference>
<name>L7VY47_9BACT</name>
<dbReference type="Gene3D" id="1.10.260.40">
    <property type="entry name" value="lambda repressor-like DNA-binding domains"/>
    <property type="match status" value="1"/>
</dbReference>
<accession>L7VY47</accession>
<dbReference type="SMART" id="SM00530">
    <property type="entry name" value="HTH_XRE"/>
    <property type="match status" value="1"/>
</dbReference>
<dbReference type="InterPro" id="IPR001387">
    <property type="entry name" value="Cro/C1-type_HTH"/>
</dbReference>
<feature type="domain" description="HTH cro/C1-type" evidence="1">
    <location>
        <begin position="13"/>
        <end position="67"/>
    </location>
</feature>
<dbReference type="Gene3D" id="2.70.40.10">
    <property type="match status" value="1"/>
</dbReference>
<protein>
    <recommendedName>
        <fullName evidence="1">HTH cro/C1-type domain-containing protein</fullName>
    </recommendedName>
</protein>
<dbReference type="PROSITE" id="PS50943">
    <property type="entry name" value="HTH_CROC1"/>
    <property type="match status" value="1"/>
</dbReference>
<dbReference type="SUPFAM" id="SSF47413">
    <property type="entry name" value="lambda repressor-like DNA-binding domains"/>
    <property type="match status" value="1"/>
</dbReference>